<dbReference type="EMBL" id="CP063194">
    <property type="protein sequence ID" value="WCZ38208.1"/>
    <property type="molecule type" value="Genomic_DNA"/>
</dbReference>
<name>A0ABY7UKZ7_9CORY</name>
<gene>
    <name evidence="1" type="ORF">CJEDD_02935</name>
</gene>
<evidence type="ECO:0000313" key="2">
    <source>
        <dbReference type="Proteomes" id="UP001218071"/>
    </source>
</evidence>
<evidence type="ECO:0008006" key="3">
    <source>
        <dbReference type="Google" id="ProtNLM"/>
    </source>
</evidence>
<dbReference type="RefSeq" id="WP_042406422.1">
    <property type="nucleotide sequence ID" value="NZ_CBYN010000035.1"/>
</dbReference>
<organism evidence="1 2">
    <name type="scientific">Corynebacterium jeddahense</name>
    <dbReference type="NCBI Taxonomy" id="1414719"/>
    <lineage>
        <taxon>Bacteria</taxon>
        <taxon>Bacillati</taxon>
        <taxon>Actinomycetota</taxon>
        <taxon>Actinomycetes</taxon>
        <taxon>Mycobacteriales</taxon>
        <taxon>Corynebacteriaceae</taxon>
        <taxon>Corynebacterium</taxon>
    </lineage>
</organism>
<keyword evidence="2" id="KW-1185">Reference proteome</keyword>
<dbReference type="Proteomes" id="UP001218071">
    <property type="component" value="Chromosome"/>
</dbReference>
<sequence>MSAGHDHPGGHGCADTHRLLCELFNPETPAQRRAEIKEDIASCPECLAVAQSESDVRAIVRDCCASTRAPEPLRQRIITSISSTTVSYADASAQTTYTETVTRVRYQ</sequence>
<reference evidence="1 2" key="1">
    <citation type="submission" date="2020-10" db="EMBL/GenBank/DDBJ databases">
        <title>Complete genome sequence of Corynebacterium jeddahense DSM 45997, type strain of Corynebacterium jeddahense.</title>
        <authorList>
            <person name="Busche T."/>
            <person name="Kalinowski J."/>
            <person name="Ruckert C."/>
        </authorList>
    </citation>
    <scope>NUCLEOTIDE SEQUENCE [LARGE SCALE GENOMIC DNA]</scope>
    <source>
        <strain evidence="1 2">DSM 45997</strain>
    </source>
</reference>
<proteinExistence type="predicted"/>
<accession>A0ABY7UKZ7</accession>
<evidence type="ECO:0000313" key="1">
    <source>
        <dbReference type="EMBL" id="WCZ38208.1"/>
    </source>
</evidence>
<protein>
    <recommendedName>
        <fullName evidence="3">Anti-sigma factor</fullName>
    </recommendedName>
</protein>